<dbReference type="GO" id="GO:0000731">
    <property type="term" value="P:DNA synthesis involved in DNA repair"/>
    <property type="evidence" value="ECO:0007669"/>
    <property type="project" value="TreeGrafter"/>
</dbReference>
<dbReference type="PANTHER" id="PTHR32182:SF22">
    <property type="entry name" value="ATP-DEPENDENT ENDONUCLEASE, OLD FAMILY-RELATED"/>
    <property type="match status" value="1"/>
</dbReference>
<dbReference type="AlphaFoldDB" id="A0A1X7KJS0"/>
<dbReference type="RefSeq" id="WP_085545220.1">
    <property type="nucleotide sequence ID" value="NZ_FXBB01000029.1"/>
</dbReference>
<dbReference type="InterPro" id="IPR003959">
    <property type="entry name" value="ATPase_AAA_core"/>
</dbReference>
<dbReference type="PANTHER" id="PTHR32182">
    <property type="entry name" value="DNA REPLICATION AND REPAIR PROTEIN RECF"/>
    <property type="match status" value="1"/>
</dbReference>
<dbReference type="Proteomes" id="UP000193355">
    <property type="component" value="Unassembled WGS sequence"/>
</dbReference>
<dbReference type="GO" id="GO:0016887">
    <property type="term" value="F:ATP hydrolysis activity"/>
    <property type="evidence" value="ECO:0007669"/>
    <property type="project" value="InterPro"/>
</dbReference>
<proteinExistence type="predicted"/>
<organism evidence="2 3">
    <name type="scientific">Dethiosulfovibrio salsuginis</name>
    <dbReference type="NCBI Taxonomy" id="561720"/>
    <lineage>
        <taxon>Bacteria</taxon>
        <taxon>Thermotogati</taxon>
        <taxon>Synergistota</taxon>
        <taxon>Synergistia</taxon>
        <taxon>Synergistales</taxon>
        <taxon>Dethiosulfovibrionaceae</taxon>
        <taxon>Dethiosulfovibrio</taxon>
    </lineage>
</organism>
<protein>
    <submittedName>
        <fullName evidence="2">Predicted ATPase</fullName>
    </submittedName>
</protein>
<dbReference type="STRING" id="561720.SAMN06275492_12917"/>
<dbReference type="Gene3D" id="3.40.50.300">
    <property type="entry name" value="P-loop containing nucleotide triphosphate hydrolases"/>
    <property type="match status" value="1"/>
</dbReference>
<evidence type="ECO:0000259" key="1">
    <source>
        <dbReference type="Pfam" id="PF13304"/>
    </source>
</evidence>
<keyword evidence="3" id="KW-1185">Reference proteome</keyword>
<dbReference type="InterPro" id="IPR027417">
    <property type="entry name" value="P-loop_NTPase"/>
</dbReference>
<name>A0A1X7KJS0_9BACT</name>
<evidence type="ECO:0000313" key="3">
    <source>
        <dbReference type="Proteomes" id="UP000193355"/>
    </source>
</evidence>
<sequence>MKASLDKLTIRGFKSIRSLENFRLKDINIFIGANGAGKSNLIEFFRLIKNVIDGNLNDYIRLGGGISDFLFDGRKRTSQMDFETYFGSRGYRFTVKPGAAENCLLTDEARFYDGRWQKSTENEDSEYSRSVYDGISSWQIYHFHDTSSTAGMRHYQIVQDDEKLRFDGSNVAPYLLRLKNRHPDEYREILDALGLVMPFFDDFILEPSSFGEREKVNLSWRQRGSDYPMQPYHLSDGSIRFICLATALLQPNPPSTIVVDEPELGLHPFAVALLAELIQNASCRTQLIVATQSPIFIDYFKVDDIVVVNRKDGSSTFDRLKEEEYREWLEDYSTGELWRKNLLSGGPSHE</sequence>
<dbReference type="PIRSF" id="PIRSF029347">
    <property type="entry name" value="RecF"/>
    <property type="match status" value="1"/>
</dbReference>
<feature type="domain" description="ATPase AAA-type core" evidence="1">
    <location>
        <begin position="27"/>
        <end position="298"/>
    </location>
</feature>
<dbReference type="GO" id="GO:0005524">
    <property type="term" value="F:ATP binding"/>
    <property type="evidence" value="ECO:0007669"/>
    <property type="project" value="InterPro"/>
</dbReference>
<dbReference type="Pfam" id="PF13304">
    <property type="entry name" value="AAA_21"/>
    <property type="match status" value="1"/>
</dbReference>
<accession>A0A1X7KJS0</accession>
<evidence type="ECO:0000313" key="2">
    <source>
        <dbReference type="EMBL" id="SMG41219.1"/>
    </source>
</evidence>
<dbReference type="EMBL" id="FXBB01000029">
    <property type="protein sequence ID" value="SMG41219.1"/>
    <property type="molecule type" value="Genomic_DNA"/>
</dbReference>
<gene>
    <name evidence="2" type="ORF">SAMN06275492_12917</name>
</gene>
<reference evidence="3" key="1">
    <citation type="submission" date="2017-04" db="EMBL/GenBank/DDBJ databases">
        <authorList>
            <person name="Varghese N."/>
            <person name="Submissions S."/>
        </authorList>
    </citation>
    <scope>NUCLEOTIDE SEQUENCE [LARGE SCALE GENOMIC DNA]</scope>
    <source>
        <strain evidence="3">USBA 82</strain>
    </source>
</reference>
<dbReference type="InterPro" id="IPR014555">
    <property type="entry name" value="RecF-like"/>
</dbReference>
<dbReference type="OrthoDB" id="104167at2"/>
<dbReference type="SUPFAM" id="SSF52540">
    <property type="entry name" value="P-loop containing nucleoside triphosphate hydrolases"/>
    <property type="match status" value="1"/>
</dbReference>
<dbReference type="GO" id="GO:0006302">
    <property type="term" value="P:double-strand break repair"/>
    <property type="evidence" value="ECO:0007669"/>
    <property type="project" value="TreeGrafter"/>
</dbReference>